<reference evidence="3" key="1">
    <citation type="submission" date="2018-10" db="EMBL/GenBank/DDBJ databases">
        <title>FDA dAtabase for Regulatory Grade micrObial Sequences (FDA-ARGOS): Supporting development and validation of Infectious Disease Dx tests.</title>
        <authorList>
            <person name="Minogue T."/>
            <person name="Wolcott M."/>
            <person name="Wasieloski L."/>
            <person name="Aguilar W."/>
            <person name="Moore D."/>
            <person name="Tallon L."/>
            <person name="Sadzewicz L."/>
            <person name="Sengamalay N."/>
            <person name="Ott S."/>
            <person name="Godinez A."/>
            <person name="Nagaraj S."/>
            <person name="Vavikolanu K."/>
            <person name="Vyas G."/>
            <person name="Nadendla S."/>
            <person name="George J."/>
            <person name="Sichtig H."/>
        </authorList>
    </citation>
    <scope>NUCLEOTIDE SEQUENCE [LARGE SCALE GENOMIC DNA]</scope>
    <source>
        <strain evidence="3">FDAARGOS_343</strain>
    </source>
</reference>
<feature type="transmembrane region" description="Helical" evidence="1">
    <location>
        <begin position="88"/>
        <end position="106"/>
    </location>
</feature>
<evidence type="ECO:0000313" key="3">
    <source>
        <dbReference type="Proteomes" id="UP000319837"/>
    </source>
</evidence>
<feature type="transmembrane region" description="Helical" evidence="1">
    <location>
        <begin position="48"/>
        <end position="76"/>
    </location>
</feature>
<feature type="transmembrane region" description="Helical" evidence="1">
    <location>
        <begin position="118"/>
        <end position="137"/>
    </location>
</feature>
<organism evidence="2 3">
    <name type="scientific">Niallia circulans</name>
    <name type="common">Bacillus circulans</name>
    <dbReference type="NCBI Taxonomy" id="1397"/>
    <lineage>
        <taxon>Bacteria</taxon>
        <taxon>Bacillati</taxon>
        <taxon>Bacillota</taxon>
        <taxon>Bacilli</taxon>
        <taxon>Bacillales</taxon>
        <taxon>Bacillaceae</taxon>
        <taxon>Niallia</taxon>
    </lineage>
</organism>
<comment type="caution">
    <text evidence="2">The sequence shown here is derived from an EMBL/GenBank/DDBJ whole genome shotgun (WGS) entry which is preliminary data.</text>
</comment>
<evidence type="ECO:0000313" key="2">
    <source>
        <dbReference type="EMBL" id="TRZ39642.1"/>
    </source>
</evidence>
<keyword evidence="1" id="KW-0472">Membrane</keyword>
<keyword evidence="1" id="KW-1133">Transmembrane helix</keyword>
<name>A0A553SRN2_NIACI</name>
<evidence type="ECO:0000256" key="1">
    <source>
        <dbReference type="SAM" id="Phobius"/>
    </source>
</evidence>
<proteinExistence type="predicted"/>
<protein>
    <submittedName>
        <fullName evidence="2">Uncharacterized protein</fullName>
    </submittedName>
</protein>
<dbReference type="EMBL" id="RIBP01000001">
    <property type="protein sequence ID" value="TRZ39642.1"/>
    <property type="molecule type" value="Genomic_DNA"/>
</dbReference>
<feature type="transmembrane region" description="Helical" evidence="1">
    <location>
        <begin position="7"/>
        <end position="28"/>
    </location>
</feature>
<dbReference type="AlphaFoldDB" id="A0A553SRN2"/>
<dbReference type="PROSITE" id="PS51257">
    <property type="entry name" value="PROKAR_LIPOPROTEIN"/>
    <property type="match status" value="1"/>
</dbReference>
<gene>
    <name evidence="2" type="ORF">CEQ21_01345</name>
</gene>
<dbReference type="Proteomes" id="UP000319837">
    <property type="component" value="Unassembled WGS sequence"/>
</dbReference>
<sequence>MKKVSTVLIFVLLIGCQLFMLGYGYKLVDEDEYYHFIKLFQTDINYKLVLLMLILFIIATILFFVYVSITFYLIIANKVLNLQLNAHFVYYLVSINLIITAFQVLIQEMISKNLLLSLYLNPLVLLSITIIFILLIYKTKRVLNSLLLSMLFYIVNILITLIFV</sequence>
<accession>A0A553SRN2</accession>
<keyword evidence="1" id="KW-0812">Transmembrane</keyword>
<feature type="transmembrane region" description="Helical" evidence="1">
    <location>
        <begin position="144"/>
        <end position="163"/>
    </location>
</feature>